<dbReference type="AlphaFoldDB" id="A0A6V7KS68"/>
<organism evidence="2">
    <name type="scientific">Bracon brevicornis</name>
    <dbReference type="NCBI Taxonomy" id="1563983"/>
    <lineage>
        <taxon>Eukaryota</taxon>
        <taxon>Metazoa</taxon>
        <taxon>Ecdysozoa</taxon>
        <taxon>Arthropoda</taxon>
        <taxon>Hexapoda</taxon>
        <taxon>Insecta</taxon>
        <taxon>Pterygota</taxon>
        <taxon>Neoptera</taxon>
        <taxon>Endopterygota</taxon>
        <taxon>Hymenoptera</taxon>
        <taxon>Apocrita</taxon>
        <taxon>Ichneumonoidea</taxon>
        <taxon>Braconidae</taxon>
        <taxon>Braconinae</taxon>
        <taxon>Bracon</taxon>
    </lineage>
</organism>
<feature type="compositionally biased region" description="Basic and acidic residues" evidence="1">
    <location>
        <begin position="66"/>
        <end position="78"/>
    </location>
</feature>
<evidence type="ECO:0000313" key="2">
    <source>
        <dbReference type="EMBL" id="CAD1566514.1"/>
    </source>
</evidence>
<feature type="region of interest" description="Disordered" evidence="1">
    <location>
        <begin position="38"/>
        <end position="78"/>
    </location>
</feature>
<reference evidence="2" key="1">
    <citation type="submission" date="2020-07" db="EMBL/GenBank/DDBJ databases">
        <authorList>
            <person name="Ferguson B K."/>
        </authorList>
    </citation>
    <scope>NUCLEOTIDE SEQUENCE</scope>
    <source>
        <strain evidence="2">L06</strain>
    </source>
</reference>
<dbReference type="EMBL" id="CADCXW020000294">
    <property type="protein sequence ID" value="CAD1566514.1"/>
    <property type="molecule type" value="Genomic_DNA"/>
</dbReference>
<gene>
    <name evidence="2" type="ORF">BBRV_LOCUS86402</name>
</gene>
<sequence>MRKCREGAYIAIANKENFPCGGCAIATAFPSRTVKKKASWYSVEGKERKSEEDDEKEEEEEEDEEIPRKELKFKETFT</sequence>
<accession>A0A6V7KS68</accession>
<feature type="compositionally biased region" description="Acidic residues" evidence="1">
    <location>
        <begin position="52"/>
        <end position="65"/>
    </location>
</feature>
<evidence type="ECO:0000256" key="1">
    <source>
        <dbReference type="SAM" id="MobiDB-lite"/>
    </source>
</evidence>
<proteinExistence type="predicted"/>
<name>A0A6V7KS68_9HYME</name>
<protein>
    <submittedName>
        <fullName evidence="2">Uncharacterized protein</fullName>
    </submittedName>
</protein>